<keyword evidence="7" id="KW-0819">tRNA processing</keyword>
<evidence type="ECO:0000256" key="4">
    <source>
        <dbReference type="ARBA" id="ARBA00022603"/>
    </source>
</evidence>
<sequence>MQGNSRTVESQQPGVHEKLEAIVEKYQHTLNRRPIHAHTQQAFDDIADWLSDWQGEVILDSCCGVGKSTAGLALQYPDARVIGVDKSALRVGKHAHYQSSQDNYRVVRADVVDFWRLMRSAHDESSWRVTGHYLLYPNPYPKPSQVQKRWHASQAMPDLMALSERMEVRSNWLIYLEEFAIAAAKYGMECQISPVDPALPARTPFELKYQNSGQTCWQLLGKRTGS</sequence>
<evidence type="ECO:0000313" key="8">
    <source>
        <dbReference type="EMBL" id="OFI36135.1"/>
    </source>
</evidence>
<dbReference type="Gene3D" id="3.40.50.150">
    <property type="entry name" value="Vaccinia Virus protein VP39"/>
    <property type="match status" value="1"/>
</dbReference>
<dbReference type="CDD" id="cd02440">
    <property type="entry name" value="AdoMet_MTases"/>
    <property type="match status" value="1"/>
</dbReference>
<evidence type="ECO:0000256" key="3">
    <source>
        <dbReference type="ARBA" id="ARBA00011977"/>
    </source>
</evidence>
<dbReference type="InterPro" id="IPR003358">
    <property type="entry name" value="tRNA_(Gua-N-7)_MeTrfase_Trmb"/>
</dbReference>
<dbReference type="EC" id="2.1.1.33" evidence="3"/>
<dbReference type="PROSITE" id="PS51625">
    <property type="entry name" value="SAM_MT_TRMB"/>
    <property type="match status" value="1"/>
</dbReference>
<dbReference type="Proteomes" id="UP000176037">
    <property type="component" value="Unassembled WGS sequence"/>
</dbReference>
<reference evidence="8 9" key="1">
    <citation type="submission" date="2016-09" db="EMBL/GenBank/DDBJ databases">
        <title>Alteromonas lipolytica, a new species isolated from sea water.</title>
        <authorList>
            <person name="Wu Y.-H."/>
            <person name="Cheng H."/>
            <person name="Xu X.-W."/>
        </authorList>
    </citation>
    <scope>NUCLEOTIDE SEQUENCE [LARGE SCALE GENOMIC DNA]</scope>
    <source>
        <strain evidence="8 9">JW12</strain>
    </source>
</reference>
<dbReference type="EMBL" id="MJIC01000003">
    <property type="protein sequence ID" value="OFI36135.1"/>
    <property type="molecule type" value="Genomic_DNA"/>
</dbReference>
<dbReference type="STRING" id="1856405.BFC17_09325"/>
<evidence type="ECO:0000256" key="5">
    <source>
        <dbReference type="ARBA" id="ARBA00022679"/>
    </source>
</evidence>
<dbReference type="Pfam" id="PF02390">
    <property type="entry name" value="Methyltransf_4"/>
    <property type="match status" value="1"/>
</dbReference>
<dbReference type="AlphaFoldDB" id="A0A1E8FJN6"/>
<evidence type="ECO:0000256" key="7">
    <source>
        <dbReference type="ARBA" id="ARBA00022694"/>
    </source>
</evidence>
<comment type="catalytic activity">
    <reaction evidence="1">
        <text>guanosine(46) in tRNA + S-adenosyl-L-methionine = N(7)-methylguanosine(46) in tRNA + S-adenosyl-L-homocysteine</text>
        <dbReference type="Rhea" id="RHEA:42708"/>
        <dbReference type="Rhea" id="RHEA-COMP:10188"/>
        <dbReference type="Rhea" id="RHEA-COMP:10189"/>
        <dbReference type="ChEBI" id="CHEBI:57856"/>
        <dbReference type="ChEBI" id="CHEBI:59789"/>
        <dbReference type="ChEBI" id="CHEBI:74269"/>
        <dbReference type="ChEBI" id="CHEBI:74480"/>
        <dbReference type="EC" id="2.1.1.33"/>
    </reaction>
</comment>
<evidence type="ECO:0000256" key="6">
    <source>
        <dbReference type="ARBA" id="ARBA00022691"/>
    </source>
</evidence>
<keyword evidence="9" id="KW-1185">Reference proteome</keyword>
<comment type="function">
    <text evidence="2">Catalyzes the formation of N(7)-methylguanine at position 46 (m7G46) in tRNA.</text>
</comment>
<comment type="caution">
    <text evidence="8">The sequence shown here is derived from an EMBL/GenBank/DDBJ whole genome shotgun (WGS) entry which is preliminary data.</text>
</comment>
<dbReference type="SUPFAM" id="SSF53335">
    <property type="entry name" value="S-adenosyl-L-methionine-dependent methyltransferases"/>
    <property type="match status" value="1"/>
</dbReference>
<evidence type="ECO:0000256" key="2">
    <source>
        <dbReference type="ARBA" id="ARBA00003015"/>
    </source>
</evidence>
<evidence type="ECO:0000313" key="9">
    <source>
        <dbReference type="Proteomes" id="UP000176037"/>
    </source>
</evidence>
<dbReference type="GO" id="GO:0008176">
    <property type="term" value="F:tRNA (guanine(46)-N7)-methyltransferase activity"/>
    <property type="evidence" value="ECO:0007669"/>
    <property type="project" value="UniProtKB-EC"/>
</dbReference>
<keyword evidence="4 8" id="KW-0489">Methyltransferase</keyword>
<dbReference type="InterPro" id="IPR029063">
    <property type="entry name" value="SAM-dependent_MTases_sf"/>
</dbReference>
<evidence type="ECO:0000256" key="1">
    <source>
        <dbReference type="ARBA" id="ARBA00000142"/>
    </source>
</evidence>
<name>A0A1E8FJN6_9ALTE</name>
<protein>
    <recommendedName>
        <fullName evidence="3">tRNA (guanine(46)-N(7))-methyltransferase</fullName>
        <ecNumber evidence="3">2.1.1.33</ecNumber>
    </recommendedName>
</protein>
<organism evidence="8 9">
    <name type="scientific">Alteromonas lipolytica</name>
    <dbReference type="NCBI Taxonomy" id="1856405"/>
    <lineage>
        <taxon>Bacteria</taxon>
        <taxon>Pseudomonadati</taxon>
        <taxon>Pseudomonadota</taxon>
        <taxon>Gammaproteobacteria</taxon>
        <taxon>Alteromonadales</taxon>
        <taxon>Alteromonadaceae</taxon>
        <taxon>Alteromonas/Salinimonas group</taxon>
        <taxon>Alteromonas</taxon>
    </lineage>
</organism>
<keyword evidence="5 8" id="KW-0808">Transferase</keyword>
<gene>
    <name evidence="8" type="ORF">BFC17_09325</name>
</gene>
<keyword evidence="6" id="KW-0949">S-adenosyl-L-methionine</keyword>
<accession>A0A1E8FJN6</accession>
<proteinExistence type="predicted"/>